<evidence type="ECO:0000256" key="1">
    <source>
        <dbReference type="ARBA" id="ARBA00008467"/>
    </source>
</evidence>
<comment type="similarity">
    <text evidence="1 3">Belongs to the thiolase-like superfamily. Beta-ketoacyl-ACP synthases family.</text>
</comment>
<dbReference type="AlphaFoldDB" id="A0A9J6ZQ30"/>
<dbReference type="Gene3D" id="3.40.47.10">
    <property type="match status" value="2"/>
</dbReference>
<name>A0A9J6ZQ30_9BACT</name>
<dbReference type="PROSITE" id="PS00098">
    <property type="entry name" value="THIOLASE_1"/>
    <property type="match status" value="1"/>
</dbReference>
<evidence type="ECO:0000313" key="5">
    <source>
        <dbReference type="EMBL" id="URW79368.1"/>
    </source>
</evidence>
<dbReference type="InterPro" id="IPR000794">
    <property type="entry name" value="Beta-ketoacyl_synthase"/>
</dbReference>
<dbReference type="KEGG" id="alkq:M9189_10925"/>
<evidence type="ECO:0000313" key="6">
    <source>
        <dbReference type="Proteomes" id="UP001056426"/>
    </source>
</evidence>
<dbReference type="Pfam" id="PF02801">
    <property type="entry name" value="Ketoacyl-synt_C"/>
    <property type="match status" value="1"/>
</dbReference>
<protein>
    <recommendedName>
        <fullName evidence="4">Ketosynthase family 3 (KS3) domain-containing protein</fullName>
    </recommendedName>
</protein>
<sequence>MSILVKATNIVSPLGFSTEENFSKILAGNSGVKLRDRKDLSPQPLHLALIDENSLNSAFASVVGEDKGYTRFEKIGLLSLSYLLHDKDIDLASADTLFILSTTKGNIELLEPAATAGQAKGDQAAACAKIEDIVQKGGIDNRDNHAATDKGPVVTTCADKTISQYPERLHLWHTAQLFANHFGFTTKPLVISNACISGLAAMVLATRMIKAGLYRRAVILGADAISRFIVSGFQSFMSLSASGCMPFDARRDGLNLGEGAASILLEAGDAMEGDIELVRGAMHNDANHISGPSRTGEGLFLAIRDALEGARPDLISAHGTATPYNDNMESIAVSRSGLNDVPVNSLKGYFGHTLGAAGLLEAIISIESMKAGVGIGTRGFEEYGVSEQINVIRDNFKHEINSVLKLASGFGGSNAAVLIRKNV</sequence>
<evidence type="ECO:0000256" key="2">
    <source>
        <dbReference type="ARBA" id="ARBA00022679"/>
    </source>
</evidence>
<dbReference type="GO" id="GO:0004315">
    <property type="term" value="F:3-oxoacyl-[acyl-carrier-protein] synthase activity"/>
    <property type="evidence" value="ECO:0007669"/>
    <property type="project" value="TreeGrafter"/>
</dbReference>
<dbReference type="PANTHER" id="PTHR11712">
    <property type="entry name" value="POLYKETIDE SYNTHASE-RELATED"/>
    <property type="match status" value="1"/>
</dbReference>
<dbReference type="Pfam" id="PF00109">
    <property type="entry name" value="ketoacyl-synt"/>
    <property type="match status" value="1"/>
</dbReference>
<dbReference type="InterPro" id="IPR020841">
    <property type="entry name" value="PKS_Beta-ketoAc_synthase_dom"/>
</dbReference>
<dbReference type="GO" id="GO:0006633">
    <property type="term" value="P:fatty acid biosynthetic process"/>
    <property type="evidence" value="ECO:0007669"/>
    <property type="project" value="TreeGrafter"/>
</dbReference>
<dbReference type="InterPro" id="IPR014030">
    <property type="entry name" value="Ketoacyl_synth_N"/>
</dbReference>
<dbReference type="InterPro" id="IPR014031">
    <property type="entry name" value="Ketoacyl_synth_C"/>
</dbReference>
<organism evidence="5 6">
    <name type="scientific">Xiashengella succiniciproducens</name>
    <dbReference type="NCBI Taxonomy" id="2949635"/>
    <lineage>
        <taxon>Bacteria</taxon>
        <taxon>Pseudomonadati</taxon>
        <taxon>Bacteroidota</taxon>
        <taxon>Bacteroidia</taxon>
        <taxon>Marinilabiliales</taxon>
        <taxon>Marinilabiliaceae</taxon>
        <taxon>Xiashengella</taxon>
    </lineage>
</organism>
<accession>A0A9J6ZQ30</accession>
<dbReference type="EMBL" id="CP098400">
    <property type="protein sequence ID" value="URW79368.1"/>
    <property type="molecule type" value="Genomic_DNA"/>
</dbReference>
<dbReference type="RefSeq" id="WP_250723205.1">
    <property type="nucleotide sequence ID" value="NZ_CP098400.1"/>
</dbReference>
<feature type="domain" description="Ketosynthase family 3 (KS3)" evidence="4">
    <location>
        <begin position="1"/>
        <end position="421"/>
    </location>
</feature>
<reference evidence="5" key="1">
    <citation type="submission" date="2022-05" db="EMBL/GenBank/DDBJ databases">
        <authorList>
            <person name="Sun X."/>
        </authorList>
    </citation>
    <scope>NUCLEOTIDE SEQUENCE</scope>
    <source>
        <strain evidence="5">Ai-910</strain>
    </source>
</reference>
<keyword evidence="6" id="KW-1185">Reference proteome</keyword>
<dbReference type="Proteomes" id="UP001056426">
    <property type="component" value="Chromosome"/>
</dbReference>
<proteinExistence type="inferred from homology"/>
<evidence type="ECO:0000256" key="3">
    <source>
        <dbReference type="RuleBase" id="RU003694"/>
    </source>
</evidence>
<dbReference type="InterPro" id="IPR020615">
    <property type="entry name" value="Thiolase_acyl_enz_int_AS"/>
</dbReference>
<dbReference type="SMART" id="SM00825">
    <property type="entry name" value="PKS_KS"/>
    <property type="match status" value="1"/>
</dbReference>
<dbReference type="PROSITE" id="PS52004">
    <property type="entry name" value="KS3_2"/>
    <property type="match status" value="1"/>
</dbReference>
<dbReference type="InterPro" id="IPR016039">
    <property type="entry name" value="Thiolase-like"/>
</dbReference>
<dbReference type="SUPFAM" id="SSF53901">
    <property type="entry name" value="Thiolase-like"/>
    <property type="match status" value="1"/>
</dbReference>
<evidence type="ECO:0000259" key="4">
    <source>
        <dbReference type="PROSITE" id="PS52004"/>
    </source>
</evidence>
<gene>
    <name evidence="5" type="ORF">M9189_10925</name>
</gene>
<keyword evidence="2 3" id="KW-0808">Transferase</keyword>
<dbReference type="GO" id="GO:0005829">
    <property type="term" value="C:cytosol"/>
    <property type="evidence" value="ECO:0007669"/>
    <property type="project" value="TreeGrafter"/>
</dbReference>
<dbReference type="PANTHER" id="PTHR11712:SF320">
    <property type="entry name" value="BETA-KETOACYL SYNTHASE"/>
    <property type="match status" value="1"/>
</dbReference>
<reference evidence="5" key="2">
    <citation type="submission" date="2022-06" db="EMBL/GenBank/DDBJ databases">
        <title>Xiashengella guii gen. nov. sp. nov., a bacterium isolated form anaerobic digestion tank.</title>
        <authorList>
            <person name="Huang H."/>
        </authorList>
    </citation>
    <scope>NUCLEOTIDE SEQUENCE</scope>
    <source>
        <strain evidence="5">Ai-910</strain>
    </source>
</reference>